<dbReference type="GO" id="GO:0016758">
    <property type="term" value="F:hexosyltransferase activity"/>
    <property type="evidence" value="ECO:0007669"/>
    <property type="project" value="UniProtKB-ARBA"/>
</dbReference>
<reference evidence="2 3" key="1">
    <citation type="submission" date="2015-12" db="EMBL/GenBank/DDBJ databases">
        <authorList>
            <person name="Shamseldin A."/>
            <person name="Moawad H."/>
            <person name="Abd El-Rahim W.M."/>
            <person name="Sadowsky M.J."/>
        </authorList>
    </citation>
    <scope>NUCLEOTIDE SEQUENCE [LARGE SCALE GENOMIC DNA]</scope>
    <source>
        <strain evidence="2 3">SJ5A-1</strain>
    </source>
</reference>
<dbReference type="SUPFAM" id="SSF53448">
    <property type="entry name" value="Nucleotide-diphospho-sugar transferases"/>
    <property type="match status" value="1"/>
</dbReference>
<evidence type="ECO:0000259" key="1">
    <source>
        <dbReference type="Pfam" id="PF00535"/>
    </source>
</evidence>
<protein>
    <recommendedName>
        <fullName evidence="1">Glycosyltransferase 2-like domain-containing protein</fullName>
    </recommendedName>
</protein>
<dbReference type="Pfam" id="PF00535">
    <property type="entry name" value="Glycos_transf_2"/>
    <property type="match status" value="1"/>
</dbReference>
<sequence>MQMSFIVTTYNVAPYVEKCLASVLEAARPGDEIIVVDDGSTDATPAMIRHLSRIRDVSPYVWVPIFLGTNTPGGVGIPANIGLRQARGGAVFFVDGDDWIEPKGFKEARRHFEASGDDVMLANYREFDEAMQAAKPPADAFRWGHLAGIDVSAPQPPADEGGRAPLERRLKALAMIAAPWRKFYLRAALETKGLRFAEGPFFFEDNPFHWDVCLGVDRIGFYNQIVCFHRVNRPGQTMMALDRNLLAFFDHYDAIVSRLPELDHDAAACRAQHAAAMDWLVQNMTWHLQRLDPVWYWDYAARAGRTLNGFDAQVWEEDVAPRFEGTAIGATAAQLRTASTAQVVILWQTAEHLKKSRQISDRLAQVETLVGDLQSIGQLTDRLETLRAQAEWEALRKLGLRQAKQG</sequence>
<keyword evidence="3" id="KW-1185">Reference proteome</keyword>
<gene>
    <name evidence="2" type="ORF">AVJ23_19995</name>
</gene>
<comment type="caution">
    <text evidence="2">The sequence shown here is derived from an EMBL/GenBank/DDBJ whole genome shotgun (WGS) entry which is preliminary data.</text>
</comment>
<organism evidence="2 3">
    <name type="scientific">Pseudoponticoccus marisrubri</name>
    <dbReference type="NCBI Taxonomy" id="1685382"/>
    <lineage>
        <taxon>Bacteria</taxon>
        <taxon>Pseudomonadati</taxon>
        <taxon>Pseudomonadota</taxon>
        <taxon>Alphaproteobacteria</taxon>
        <taxon>Rhodobacterales</taxon>
        <taxon>Roseobacteraceae</taxon>
        <taxon>Pseudoponticoccus</taxon>
    </lineage>
</organism>
<proteinExistence type="predicted"/>
<dbReference type="Proteomes" id="UP000054396">
    <property type="component" value="Unassembled WGS sequence"/>
</dbReference>
<feature type="domain" description="Glycosyltransferase 2-like" evidence="1">
    <location>
        <begin position="4"/>
        <end position="129"/>
    </location>
</feature>
<dbReference type="AlphaFoldDB" id="A0A0W7WEH7"/>
<dbReference type="RefSeq" id="WP_058864005.1">
    <property type="nucleotide sequence ID" value="NZ_LPXO01000019.1"/>
</dbReference>
<dbReference type="Gene3D" id="3.90.550.10">
    <property type="entry name" value="Spore Coat Polysaccharide Biosynthesis Protein SpsA, Chain A"/>
    <property type="match status" value="1"/>
</dbReference>
<dbReference type="OrthoDB" id="5291101at2"/>
<dbReference type="InterPro" id="IPR029044">
    <property type="entry name" value="Nucleotide-diphossugar_trans"/>
</dbReference>
<evidence type="ECO:0000313" key="3">
    <source>
        <dbReference type="Proteomes" id="UP000054396"/>
    </source>
</evidence>
<dbReference type="CDD" id="cd00761">
    <property type="entry name" value="Glyco_tranf_GTA_type"/>
    <property type="match status" value="1"/>
</dbReference>
<dbReference type="EMBL" id="LPXO01000019">
    <property type="protein sequence ID" value="KUF08973.1"/>
    <property type="molecule type" value="Genomic_DNA"/>
</dbReference>
<dbReference type="PANTHER" id="PTHR22916">
    <property type="entry name" value="GLYCOSYLTRANSFERASE"/>
    <property type="match status" value="1"/>
</dbReference>
<accession>A0A0W7WEH7</accession>
<name>A0A0W7WEH7_9RHOB</name>
<dbReference type="STRING" id="1685382.AVJ23_19995"/>
<evidence type="ECO:0000313" key="2">
    <source>
        <dbReference type="EMBL" id="KUF08973.1"/>
    </source>
</evidence>
<dbReference type="InterPro" id="IPR001173">
    <property type="entry name" value="Glyco_trans_2-like"/>
</dbReference>